<name>A0A8S5N663_9CAUD</name>
<proteinExistence type="predicted"/>
<evidence type="ECO:0000313" key="1">
    <source>
        <dbReference type="EMBL" id="DAD89815.1"/>
    </source>
</evidence>
<sequence length="512" mass="54463">MTAGYQIPITYVVNATAVTPSQGLEPLKLSTIVIMTEEEPAVPYQGSYVISRTSTGIANQWGTNTEIAQQANMIYSQTPNILTNNGYIIGANYQTVDYNNPATAGTLTTEDLSANIAGFASVTDGVINLTVDGSAKQVTGLDFSEAATLEEIAAVIQAEYEDVTIAVTDNNTLLFTSNTTGAASNVTIAAMSGGSGTDLYGASYLNGATATAVSGTAAESGTRPETLSEAVTRLAGLIYFEGVLTTRALTEEEAIAACSTIQGMQNRIFPVPASNTSALAASTGLFSKIMSNTNCKPLLYTLGDDDEAAALNSRLFAAAYLSRGFSVNYSGSNTTITMNLKDLTGLQADTNINETILSQAAAVGADCFVSLEGLAKVMSNSQNGTYFDQVTNRIWFVNTIQREVFNVLATTRTKVPQTDAGLESIVKAIRNVCNQAVVNGMLAPGEWNSSDFFGNQEDFLRNIREFGYYIYHQPVAEQAQSEREERRAPQFMVACKESGAVHSASIVIYIEA</sequence>
<dbReference type="EMBL" id="BK015070">
    <property type="protein sequence ID" value="DAD89815.1"/>
    <property type="molecule type" value="Genomic_DNA"/>
</dbReference>
<protein>
    <submittedName>
        <fullName evidence="1">Tail sheath protein</fullName>
    </submittedName>
</protein>
<dbReference type="Pfam" id="PF11863">
    <property type="entry name" value="DUF3383"/>
    <property type="match status" value="1"/>
</dbReference>
<reference evidence="1" key="1">
    <citation type="journal article" date="2021" name="Proc. Natl. Acad. Sci. U.S.A.">
        <title>A Catalog of Tens of Thousands of Viruses from Human Metagenomes Reveals Hidden Associations with Chronic Diseases.</title>
        <authorList>
            <person name="Tisza M.J."/>
            <person name="Buck C.B."/>
        </authorList>
    </citation>
    <scope>NUCLEOTIDE SEQUENCE</scope>
    <source>
        <strain evidence="1">Ctsip2</strain>
    </source>
</reference>
<accession>A0A8S5N663</accession>
<organism evidence="1">
    <name type="scientific">Myoviridae sp. ctsip2</name>
    <dbReference type="NCBI Taxonomy" id="2826705"/>
    <lineage>
        <taxon>Viruses</taxon>
        <taxon>Duplodnaviria</taxon>
        <taxon>Heunggongvirae</taxon>
        <taxon>Uroviricota</taxon>
        <taxon>Caudoviricetes</taxon>
    </lineage>
</organism>
<dbReference type="InterPro" id="IPR021808">
    <property type="entry name" value="DUF3383"/>
</dbReference>